<dbReference type="EMBL" id="BGZK01000017">
    <property type="protein sequence ID" value="GBP05239.1"/>
    <property type="molecule type" value="Genomic_DNA"/>
</dbReference>
<reference evidence="1 2" key="1">
    <citation type="journal article" date="2019" name="Commun. Biol.">
        <title>The bagworm genome reveals a unique fibroin gene that provides high tensile strength.</title>
        <authorList>
            <person name="Kono N."/>
            <person name="Nakamura H."/>
            <person name="Ohtoshi R."/>
            <person name="Tomita M."/>
            <person name="Numata K."/>
            <person name="Arakawa K."/>
        </authorList>
    </citation>
    <scope>NUCLEOTIDE SEQUENCE [LARGE SCALE GENOMIC DNA]</scope>
</reference>
<accession>A0A4C1SSU7</accession>
<evidence type="ECO:0000313" key="1">
    <source>
        <dbReference type="EMBL" id="GBP05239.1"/>
    </source>
</evidence>
<proteinExistence type="predicted"/>
<comment type="caution">
    <text evidence="1">The sequence shown here is derived from an EMBL/GenBank/DDBJ whole genome shotgun (WGS) entry which is preliminary data.</text>
</comment>
<keyword evidence="2" id="KW-1185">Reference proteome</keyword>
<dbReference type="AlphaFoldDB" id="A0A4C1SSU7"/>
<gene>
    <name evidence="1" type="ORF">EVAR_76703_1</name>
</gene>
<name>A0A4C1SSU7_EUMVA</name>
<dbReference type="Proteomes" id="UP000299102">
    <property type="component" value="Unassembled WGS sequence"/>
</dbReference>
<protein>
    <submittedName>
        <fullName evidence="1">Uncharacterized protein</fullName>
    </submittedName>
</protein>
<sequence length="153" mass="17806">MLAQHFAAGADHWHAVRRKWTTRWHLIHTNSQYLQFPWQWPVIPQTAQPVVPFTVCKHAGRRSSRPSRHNAPSLHYFSALYLRYHNCPPWSAQTHALPPAQMVVTLTIDDVFVTTVTRVVSGSRAAPDQREELRQWAPGFEIRRLRWDGVIKI</sequence>
<organism evidence="1 2">
    <name type="scientific">Eumeta variegata</name>
    <name type="common">Bagworm moth</name>
    <name type="synonym">Eumeta japonica</name>
    <dbReference type="NCBI Taxonomy" id="151549"/>
    <lineage>
        <taxon>Eukaryota</taxon>
        <taxon>Metazoa</taxon>
        <taxon>Ecdysozoa</taxon>
        <taxon>Arthropoda</taxon>
        <taxon>Hexapoda</taxon>
        <taxon>Insecta</taxon>
        <taxon>Pterygota</taxon>
        <taxon>Neoptera</taxon>
        <taxon>Endopterygota</taxon>
        <taxon>Lepidoptera</taxon>
        <taxon>Glossata</taxon>
        <taxon>Ditrysia</taxon>
        <taxon>Tineoidea</taxon>
        <taxon>Psychidae</taxon>
        <taxon>Oiketicinae</taxon>
        <taxon>Eumeta</taxon>
    </lineage>
</organism>
<evidence type="ECO:0000313" key="2">
    <source>
        <dbReference type="Proteomes" id="UP000299102"/>
    </source>
</evidence>